<name>A0A543IPH6_9ACTN</name>
<comment type="caution">
    <text evidence="6">The sequence shown here is derived from an EMBL/GenBank/DDBJ whole genome shotgun (WGS) entry which is preliminary data.</text>
</comment>
<keyword evidence="2" id="KW-1003">Cell membrane</keyword>
<evidence type="ECO:0000256" key="1">
    <source>
        <dbReference type="ARBA" id="ARBA00004651"/>
    </source>
</evidence>
<evidence type="ECO:0000256" key="3">
    <source>
        <dbReference type="PROSITE-ProRule" id="PRU01193"/>
    </source>
</evidence>
<dbReference type="Pfam" id="PF00571">
    <property type="entry name" value="CBS"/>
    <property type="match status" value="1"/>
</dbReference>
<protein>
    <submittedName>
        <fullName evidence="6">CBS domain containing-hemolysin-like protein</fullName>
    </submittedName>
</protein>
<feature type="transmembrane region" description="Helical" evidence="4">
    <location>
        <begin position="6"/>
        <end position="28"/>
    </location>
</feature>
<dbReference type="PANTHER" id="PTHR43099">
    <property type="entry name" value="UPF0053 PROTEIN YRKA"/>
    <property type="match status" value="1"/>
</dbReference>
<gene>
    <name evidence="6" type="ORF">FHX40_4610</name>
</gene>
<dbReference type="Pfam" id="PF01595">
    <property type="entry name" value="CNNM"/>
    <property type="match status" value="1"/>
</dbReference>
<organism evidence="6 7">
    <name type="scientific">Thermopolyspora flexuosa</name>
    <dbReference type="NCBI Taxonomy" id="103836"/>
    <lineage>
        <taxon>Bacteria</taxon>
        <taxon>Bacillati</taxon>
        <taxon>Actinomycetota</taxon>
        <taxon>Actinomycetes</taxon>
        <taxon>Streptosporangiales</taxon>
        <taxon>Streptosporangiaceae</taxon>
        <taxon>Thermopolyspora</taxon>
    </lineage>
</organism>
<sequence>MNTLAAILLGVVLLVANGLFVAAEFAVVSARRHRLEETAARGGRLVRTVARAAVRNGRELTLMLAGAQLGITLCSLGLGMVAEPAIEHLLEPVFGLMGVPESLRAPVAFAFALALVTFLHMVAGEMAPKSWALTHAEAAAMGLALPFRGFTWLARPLIATLNGLTNAMLRLFGVRPRDELATARTPHQLAILVGESGRMGLLDRDEHDLLTRALRVHDETIGPLARPIGEAARVDADASAAEIRRVAARTNHLRLLVTGDGPQDVLGVLHVRDALLRPKARPRDLATCAPRLDAATTVPDALAALQDARAHLGLVTSGGQVVGLITRNDLINQLLTA</sequence>
<comment type="subcellular location">
    <subcellularLocation>
        <location evidence="1">Cell membrane</location>
        <topology evidence="1">Multi-pass membrane protein</topology>
    </subcellularLocation>
</comment>
<feature type="domain" description="CNNM transmembrane" evidence="5">
    <location>
        <begin position="1"/>
        <end position="206"/>
    </location>
</feature>
<evidence type="ECO:0000256" key="2">
    <source>
        <dbReference type="ARBA" id="ARBA00022475"/>
    </source>
</evidence>
<reference evidence="6 7" key="1">
    <citation type="submission" date="2019-06" db="EMBL/GenBank/DDBJ databases">
        <title>Sequencing the genomes of 1000 actinobacteria strains.</title>
        <authorList>
            <person name="Klenk H.-P."/>
        </authorList>
    </citation>
    <scope>NUCLEOTIDE SEQUENCE [LARGE SCALE GENOMIC DNA]</scope>
    <source>
        <strain evidence="6 7">DSM 43186</strain>
    </source>
</reference>
<keyword evidence="3 4" id="KW-0812">Transmembrane</keyword>
<dbReference type="SUPFAM" id="SSF54631">
    <property type="entry name" value="CBS-domain pair"/>
    <property type="match status" value="1"/>
</dbReference>
<keyword evidence="3 4" id="KW-1133">Transmembrane helix</keyword>
<keyword evidence="3 4" id="KW-0472">Membrane</keyword>
<dbReference type="PANTHER" id="PTHR43099:SF5">
    <property type="entry name" value="HLYC_CORC FAMILY TRANSPORTER"/>
    <property type="match status" value="1"/>
</dbReference>
<evidence type="ECO:0000313" key="6">
    <source>
        <dbReference type="EMBL" id="TQM72470.1"/>
    </source>
</evidence>
<dbReference type="PROSITE" id="PS51846">
    <property type="entry name" value="CNNM"/>
    <property type="match status" value="1"/>
</dbReference>
<dbReference type="InterPro" id="IPR000644">
    <property type="entry name" value="CBS_dom"/>
</dbReference>
<dbReference type="Gene3D" id="3.10.580.10">
    <property type="entry name" value="CBS-domain"/>
    <property type="match status" value="1"/>
</dbReference>
<feature type="transmembrane region" description="Helical" evidence="4">
    <location>
        <begin position="102"/>
        <end position="123"/>
    </location>
</feature>
<dbReference type="OrthoDB" id="110231at2"/>
<feature type="transmembrane region" description="Helical" evidence="4">
    <location>
        <begin position="60"/>
        <end position="82"/>
    </location>
</feature>
<accession>A0A543IPH6</accession>
<dbReference type="InterPro" id="IPR002550">
    <property type="entry name" value="CNNM"/>
</dbReference>
<dbReference type="InterPro" id="IPR046342">
    <property type="entry name" value="CBS_dom_sf"/>
</dbReference>
<dbReference type="Proteomes" id="UP000319213">
    <property type="component" value="Unassembled WGS sequence"/>
</dbReference>
<dbReference type="RefSeq" id="WP_142262026.1">
    <property type="nucleotide sequence ID" value="NZ_BMPV01000002.1"/>
</dbReference>
<dbReference type="EMBL" id="VFPQ01000002">
    <property type="protein sequence ID" value="TQM72470.1"/>
    <property type="molecule type" value="Genomic_DNA"/>
</dbReference>
<evidence type="ECO:0000313" key="7">
    <source>
        <dbReference type="Proteomes" id="UP000319213"/>
    </source>
</evidence>
<keyword evidence="7" id="KW-1185">Reference proteome</keyword>
<dbReference type="GO" id="GO:0005886">
    <property type="term" value="C:plasma membrane"/>
    <property type="evidence" value="ECO:0007669"/>
    <property type="project" value="UniProtKB-SubCell"/>
</dbReference>
<evidence type="ECO:0000259" key="5">
    <source>
        <dbReference type="PROSITE" id="PS51846"/>
    </source>
</evidence>
<evidence type="ECO:0000256" key="4">
    <source>
        <dbReference type="SAM" id="Phobius"/>
    </source>
</evidence>
<dbReference type="AlphaFoldDB" id="A0A543IPH6"/>
<dbReference type="InterPro" id="IPR051676">
    <property type="entry name" value="UPF0053_domain"/>
</dbReference>
<proteinExistence type="predicted"/>